<reference evidence="1 2" key="1">
    <citation type="submission" date="2012-10" db="EMBL/GenBank/DDBJ databases">
        <authorList>
            <person name="Zafar N."/>
            <person name="Inman J."/>
            <person name="Hall N."/>
            <person name="Lorenzi H."/>
            <person name="Caler E."/>
        </authorList>
    </citation>
    <scope>NUCLEOTIDE SEQUENCE [LARGE SCALE GENOMIC DNA]</scope>
    <source>
        <strain evidence="1 2">IP1</strain>
    </source>
</reference>
<keyword evidence="2" id="KW-1185">Reference proteome</keyword>
<protein>
    <recommendedName>
        <fullName evidence="3">AB hydrolase-1 domain-containing protein</fullName>
    </recommendedName>
</protein>
<sequence>MEDEGILVQVTFEVGYFKKGNGSCVVLLIGGLMHNLFNHNCFREIQRTLCNKYTVCTVQLRSTGCGFGIYTIDDDVEDITAIIEDLKKKQKVERIVLIGHSTGCQDVVACLRQSLDKKYPVVKCVLQCPVSDRDFGRTFHGINEEVGRLMKKYNAKSEKELSSLPNVNSLTDASNEKYAENIMLMERRFISLFAQGGYEDFFSTDITNEEFSNIFQCIQIPVLLVFATQDQYVPYSSEEYALLMKRICASNTNFTMKTVADNHSMEGDGLQVFVELVKEFL</sequence>
<dbReference type="OrthoDB" id="10034502at2759"/>
<accession>A0A0A1UAW2</accession>
<dbReference type="InterPro" id="IPR029058">
    <property type="entry name" value="AB_hydrolase_fold"/>
</dbReference>
<gene>
    <name evidence="1" type="ORF">EIN_380770</name>
</gene>
<dbReference type="PANTHER" id="PTHR31591:SF1">
    <property type="entry name" value="UPF0613 PROTEIN PB24D3.06C"/>
    <property type="match status" value="1"/>
</dbReference>
<evidence type="ECO:0000313" key="1">
    <source>
        <dbReference type="EMBL" id="ELP92130.1"/>
    </source>
</evidence>
<evidence type="ECO:0008006" key="3">
    <source>
        <dbReference type="Google" id="ProtNLM"/>
    </source>
</evidence>
<proteinExistence type="predicted"/>
<evidence type="ECO:0000313" key="2">
    <source>
        <dbReference type="Proteomes" id="UP000014680"/>
    </source>
</evidence>
<dbReference type="PANTHER" id="PTHR31591">
    <property type="entry name" value="UPF0613 PROTEIN PB24D3.06C"/>
    <property type="match status" value="1"/>
</dbReference>
<dbReference type="GeneID" id="14891158"/>
<dbReference type="EMBL" id="KB206395">
    <property type="protein sequence ID" value="ELP92130.1"/>
    <property type="molecule type" value="Genomic_DNA"/>
</dbReference>
<dbReference type="Gene3D" id="3.40.50.1820">
    <property type="entry name" value="alpha/beta hydrolase"/>
    <property type="match status" value="1"/>
</dbReference>
<dbReference type="InterPro" id="IPR013744">
    <property type="entry name" value="SidJ"/>
</dbReference>
<name>A0A0A1UAW2_ENTIV</name>
<organism evidence="1 2">
    <name type="scientific">Entamoeba invadens IP1</name>
    <dbReference type="NCBI Taxonomy" id="370355"/>
    <lineage>
        <taxon>Eukaryota</taxon>
        <taxon>Amoebozoa</taxon>
        <taxon>Evosea</taxon>
        <taxon>Archamoebae</taxon>
        <taxon>Mastigamoebida</taxon>
        <taxon>Entamoebidae</taxon>
        <taxon>Entamoeba</taxon>
    </lineage>
</organism>
<dbReference type="Pfam" id="PF08538">
    <property type="entry name" value="DUF1749"/>
    <property type="match status" value="1"/>
</dbReference>
<dbReference type="VEuPathDB" id="AmoebaDB:EIN_380770"/>
<dbReference type="SUPFAM" id="SSF53474">
    <property type="entry name" value="alpha/beta-Hydrolases"/>
    <property type="match status" value="1"/>
</dbReference>
<dbReference type="Proteomes" id="UP000014680">
    <property type="component" value="Unassembled WGS sequence"/>
</dbReference>
<dbReference type="OMA" id="DCYWHNK"/>
<dbReference type="RefSeq" id="XP_004258901.1">
    <property type="nucleotide sequence ID" value="XM_004258853.1"/>
</dbReference>
<dbReference type="AlphaFoldDB" id="A0A0A1UAW2"/>
<dbReference type="KEGG" id="eiv:EIN_380770"/>